<protein>
    <submittedName>
        <fullName evidence="1">Uncharacterized protein</fullName>
    </submittedName>
</protein>
<dbReference type="Proteomes" id="UP000499080">
    <property type="component" value="Unassembled WGS sequence"/>
</dbReference>
<sequence length="98" mass="11378">MDTAALGIKDFFMCNTSLFSYSVKEKCDCNFCLPVLREKWEDDINLGFCMKTIGLVVDVCLLKDFIKSLDCGGLMMEFELWRPKGYCFDTRRKDLPHN</sequence>
<dbReference type="EMBL" id="BGPR01005297">
    <property type="protein sequence ID" value="GBN08812.1"/>
    <property type="molecule type" value="Genomic_DNA"/>
</dbReference>
<comment type="caution">
    <text evidence="1">The sequence shown here is derived from an EMBL/GenBank/DDBJ whole genome shotgun (WGS) entry which is preliminary data.</text>
</comment>
<keyword evidence="2" id="KW-1185">Reference proteome</keyword>
<name>A0A4Y2L2Q7_ARAVE</name>
<evidence type="ECO:0000313" key="2">
    <source>
        <dbReference type="Proteomes" id="UP000499080"/>
    </source>
</evidence>
<organism evidence="1 2">
    <name type="scientific">Araneus ventricosus</name>
    <name type="common">Orbweaver spider</name>
    <name type="synonym">Epeira ventricosa</name>
    <dbReference type="NCBI Taxonomy" id="182803"/>
    <lineage>
        <taxon>Eukaryota</taxon>
        <taxon>Metazoa</taxon>
        <taxon>Ecdysozoa</taxon>
        <taxon>Arthropoda</taxon>
        <taxon>Chelicerata</taxon>
        <taxon>Arachnida</taxon>
        <taxon>Araneae</taxon>
        <taxon>Araneomorphae</taxon>
        <taxon>Entelegynae</taxon>
        <taxon>Araneoidea</taxon>
        <taxon>Araneidae</taxon>
        <taxon>Araneus</taxon>
    </lineage>
</organism>
<dbReference type="AlphaFoldDB" id="A0A4Y2L2Q7"/>
<proteinExistence type="predicted"/>
<accession>A0A4Y2L2Q7</accession>
<evidence type="ECO:0000313" key="1">
    <source>
        <dbReference type="EMBL" id="GBN08812.1"/>
    </source>
</evidence>
<gene>
    <name evidence="1" type="ORF">AVEN_261078_1</name>
</gene>
<reference evidence="1 2" key="1">
    <citation type="journal article" date="2019" name="Sci. Rep.">
        <title>Orb-weaving spider Araneus ventricosus genome elucidates the spidroin gene catalogue.</title>
        <authorList>
            <person name="Kono N."/>
            <person name="Nakamura H."/>
            <person name="Ohtoshi R."/>
            <person name="Moran D.A.P."/>
            <person name="Shinohara A."/>
            <person name="Yoshida Y."/>
            <person name="Fujiwara M."/>
            <person name="Mori M."/>
            <person name="Tomita M."/>
            <person name="Arakawa K."/>
        </authorList>
    </citation>
    <scope>NUCLEOTIDE SEQUENCE [LARGE SCALE GENOMIC DNA]</scope>
</reference>